<organism evidence="1">
    <name type="scientific">viral metagenome</name>
    <dbReference type="NCBI Taxonomy" id="1070528"/>
    <lineage>
        <taxon>unclassified sequences</taxon>
        <taxon>metagenomes</taxon>
        <taxon>organismal metagenomes</taxon>
    </lineage>
</organism>
<dbReference type="AlphaFoldDB" id="A0A6C0F055"/>
<sequence length="72" mass="7952">MPQQTSASDFTKYKKIVADISSDESSFRPNVQLSNPLSPLLAGPVNLGTFLSTQANTIKHYTTSANKLTWHR</sequence>
<proteinExistence type="predicted"/>
<evidence type="ECO:0000313" key="1">
    <source>
        <dbReference type="EMBL" id="QHT34866.1"/>
    </source>
</evidence>
<name>A0A6C0F055_9ZZZZ</name>
<dbReference type="EMBL" id="MN739010">
    <property type="protein sequence ID" value="QHT34866.1"/>
    <property type="molecule type" value="Genomic_DNA"/>
</dbReference>
<accession>A0A6C0F055</accession>
<protein>
    <submittedName>
        <fullName evidence="1">Uncharacterized protein</fullName>
    </submittedName>
</protein>
<reference evidence="1" key="1">
    <citation type="journal article" date="2020" name="Nature">
        <title>Giant virus diversity and host interactions through global metagenomics.</title>
        <authorList>
            <person name="Schulz F."/>
            <person name="Roux S."/>
            <person name="Paez-Espino D."/>
            <person name="Jungbluth S."/>
            <person name="Walsh D.A."/>
            <person name="Denef V.J."/>
            <person name="McMahon K.D."/>
            <person name="Konstantinidis K.T."/>
            <person name="Eloe-Fadrosh E.A."/>
            <person name="Kyrpides N.C."/>
            <person name="Woyke T."/>
        </authorList>
    </citation>
    <scope>NUCLEOTIDE SEQUENCE</scope>
    <source>
        <strain evidence="1">GVMAG-M-3300009164-40</strain>
    </source>
</reference>